<dbReference type="InterPro" id="IPR000182">
    <property type="entry name" value="GNAT_dom"/>
</dbReference>
<dbReference type="InterPro" id="IPR051554">
    <property type="entry name" value="Acetyltransferase_Eis"/>
</dbReference>
<dbReference type="Proteomes" id="UP000441797">
    <property type="component" value="Unassembled WGS sequence"/>
</dbReference>
<dbReference type="PROSITE" id="PS51186">
    <property type="entry name" value="GNAT"/>
    <property type="match status" value="1"/>
</dbReference>
<dbReference type="AlphaFoldDB" id="A0A6N8G0M4"/>
<evidence type="ECO:0000259" key="1">
    <source>
        <dbReference type="PROSITE" id="PS51186"/>
    </source>
</evidence>
<dbReference type="Pfam" id="PF17668">
    <property type="entry name" value="Acetyltransf_17"/>
    <property type="match status" value="1"/>
</dbReference>
<comment type="caution">
    <text evidence="2">The sequence shown here is derived from an EMBL/GenBank/DDBJ whole genome shotgun (WGS) entry which is preliminary data.</text>
</comment>
<dbReference type="GO" id="GO:0030649">
    <property type="term" value="P:aminoglycoside antibiotic catabolic process"/>
    <property type="evidence" value="ECO:0007669"/>
    <property type="project" value="TreeGrafter"/>
</dbReference>
<feature type="domain" description="N-acetyltransferase" evidence="1">
    <location>
        <begin position="5"/>
        <end position="151"/>
    </location>
</feature>
<dbReference type="RefSeq" id="WP_105218913.1">
    <property type="nucleotide sequence ID" value="NZ_CAWNSU010000023.1"/>
</dbReference>
<sequence>MTSQFEYNTISNAEDEKRLGKILQQCFNSPPDESIQTYFQRIGRENFRSIHDSNQMIGGLAIIPQGQWFGGKCIPMGGIAAVGIAPEYRGSGAALELMRQTIRELYRRGIPLSTLYAATQRLYRQAGYEQGGSLCSWEMPTQSIMMRDRTLPMQAVNLDHHQLHNLYQQQAKLTNGYLQRHQVIWQEIVESSTYAYLIGEDQPEGYLMFKQQKVKDSDCIVVRDLVLLTPGAVRRFWTFIGDHRSQIEKVRWKHSLNVFFTLMLPEQTAKIVDLGRWMVRIVDVIAALKNRGYPQELVTELHLEVRDSLIVENNDKFTLKVAQGRGEITRGGRGELKLNVSGLSPLYTGLFTPQQLQLVGHLEATETALLSATQIFAGSSPWMSDFF</sequence>
<dbReference type="Gene3D" id="3.40.630.30">
    <property type="match status" value="2"/>
</dbReference>
<dbReference type="SUPFAM" id="SSF55718">
    <property type="entry name" value="SCP-like"/>
    <property type="match status" value="1"/>
</dbReference>
<name>A0A6N8G0M4_9CHRO</name>
<gene>
    <name evidence="2" type="ORF">BWI75_22170</name>
</gene>
<protein>
    <submittedName>
        <fullName evidence="2">GNAT family N-acetyltransferase</fullName>
    </submittedName>
</protein>
<evidence type="ECO:0000313" key="3">
    <source>
        <dbReference type="Proteomes" id="UP000441797"/>
    </source>
</evidence>
<dbReference type="OrthoDB" id="3498897at2"/>
<organism evidence="2 3">
    <name type="scientific">Gloeocapsopsis dulcis AAB1 = 1H9</name>
    <dbReference type="NCBI Taxonomy" id="1433147"/>
    <lineage>
        <taxon>Bacteria</taxon>
        <taxon>Bacillati</taxon>
        <taxon>Cyanobacteriota</taxon>
        <taxon>Cyanophyceae</taxon>
        <taxon>Oscillatoriophycideae</taxon>
        <taxon>Chroococcales</taxon>
        <taxon>Chroococcaceae</taxon>
        <taxon>Gloeocapsopsis</taxon>
        <taxon>Gloeocapsopsis dulcis</taxon>
    </lineage>
</organism>
<dbReference type="EMBL" id="NAPY01000053">
    <property type="protein sequence ID" value="MUL38940.1"/>
    <property type="molecule type" value="Genomic_DNA"/>
</dbReference>
<dbReference type="SUPFAM" id="SSF55729">
    <property type="entry name" value="Acyl-CoA N-acyltransferases (Nat)"/>
    <property type="match status" value="1"/>
</dbReference>
<keyword evidence="3" id="KW-1185">Reference proteome</keyword>
<dbReference type="Gene3D" id="3.30.1050.10">
    <property type="entry name" value="SCP2 sterol-binding domain"/>
    <property type="match status" value="1"/>
</dbReference>
<dbReference type="InterPro" id="IPR041380">
    <property type="entry name" value="Acetyltransf_17"/>
</dbReference>
<accession>A0A6N8G0M4</accession>
<dbReference type="PANTHER" id="PTHR37817">
    <property type="entry name" value="N-ACETYLTRANSFERASE EIS"/>
    <property type="match status" value="1"/>
</dbReference>
<dbReference type="Pfam" id="PF13530">
    <property type="entry name" value="SCP2_2"/>
    <property type="match status" value="1"/>
</dbReference>
<reference evidence="2 3" key="1">
    <citation type="journal article" date="2019" name="Front. Microbiol.">
        <title>Genomic Features for Desiccation Tolerance and Sugar Biosynthesis in the Extremophile Gloeocapsopsis sp. UTEX B3054.</title>
        <authorList>
            <person name="Urrejola C."/>
            <person name="Alcorta J."/>
            <person name="Salas L."/>
            <person name="Vasquez M."/>
            <person name="Polz M.F."/>
            <person name="Vicuna R."/>
            <person name="Diez B."/>
        </authorList>
    </citation>
    <scope>NUCLEOTIDE SEQUENCE [LARGE SCALE GENOMIC DNA]</scope>
    <source>
        <strain evidence="2 3">1H9</strain>
    </source>
</reference>
<dbReference type="GO" id="GO:0034069">
    <property type="term" value="F:aminoglycoside N-acetyltransferase activity"/>
    <property type="evidence" value="ECO:0007669"/>
    <property type="project" value="TreeGrafter"/>
</dbReference>
<dbReference type="CDD" id="cd04301">
    <property type="entry name" value="NAT_SF"/>
    <property type="match status" value="1"/>
</dbReference>
<dbReference type="InterPro" id="IPR025559">
    <property type="entry name" value="Eis_dom"/>
</dbReference>
<dbReference type="InterPro" id="IPR016181">
    <property type="entry name" value="Acyl_CoA_acyltransferase"/>
</dbReference>
<dbReference type="PANTHER" id="PTHR37817:SF1">
    <property type="entry name" value="N-ACETYLTRANSFERASE EIS"/>
    <property type="match status" value="1"/>
</dbReference>
<keyword evidence="2" id="KW-0808">Transferase</keyword>
<evidence type="ECO:0000313" key="2">
    <source>
        <dbReference type="EMBL" id="MUL38940.1"/>
    </source>
</evidence>
<proteinExistence type="predicted"/>
<dbReference type="InterPro" id="IPR036527">
    <property type="entry name" value="SCP2_sterol-bd_dom_sf"/>
</dbReference>
<dbReference type="Pfam" id="PF13527">
    <property type="entry name" value="Acetyltransf_9"/>
    <property type="match status" value="1"/>
</dbReference>